<feature type="region of interest" description="Disordered" evidence="1">
    <location>
        <begin position="131"/>
        <end position="184"/>
    </location>
</feature>
<feature type="compositionally biased region" description="Basic and acidic residues" evidence="1">
    <location>
        <begin position="619"/>
        <end position="631"/>
    </location>
</feature>
<feature type="region of interest" description="Disordered" evidence="1">
    <location>
        <begin position="470"/>
        <end position="493"/>
    </location>
</feature>
<gene>
    <name evidence="2" type="ORF">SEMRO_269_G103920.1</name>
</gene>
<comment type="caution">
    <text evidence="2">The sequence shown here is derived from an EMBL/GenBank/DDBJ whole genome shotgun (WGS) entry which is preliminary data.</text>
</comment>
<evidence type="ECO:0000313" key="2">
    <source>
        <dbReference type="EMBL" id="CAB9506501.1"/>
    </source>
</evidence>
<evidence type="ECO:0000313" key="3">
    <source>
        <dbReference type="Proteomes" id="UP001153069"/>
    </source>
</evidence>
<dbReference type="EMBL" id="CAICTM010000268">
    <property type="protein sequence ID" value="CAB9506501.1"/>
    <property type="molecule type" value="Genomic_DNA"/>
</dbReference>
<dbReference type="AlphaFoldDB" id="A0A9N8H9V2"/>
<feature type="compositionally biased region" description="Acidic residues" evidence="1">
    <location>
        <begin position="131"/>
        <end position="146"/>
    </location>
</feature>
<evidence type="ECO:0000256" key="1">
    <source>
        <dbReference type="SAM" id="MobiDB-lite"/>
    </source>
</evidence>
<sequence length="716" mass="81454">MGAQQSHDVPGWNEYEQAERLQIHFSEMMGSFTLRGQFFNFCENPLSAIFLKAKVSPQRIRACFLDGHLSALLLNHPSWLQDVVEDLLDACPNLEKFSMKLPKALPYMRRFRRILRSTIFPYLQPIHIIEGEEEEELEEEEEDEEEKTSSDKDDEKKSSEKDDKETTSTSNENGDDTTAKPKPKVVVKKIQKNKQRPPPPQQRFPLGLEIADDKLIISPDIVDPKTTVKRQIIFVYREQLRMNANNAARTPLERIWNSMIQEVIQVFEPVIQVANISTDCEPTTFQAICSLPQLHKLHFQNHVLNDPEVTTLTQILATRKRKREGVLPSASLKHLNFTNMAMRHHNFTTLCHAMETNRGLDSFVVTRLTFHTDDETTSMVDPLLQILKSNRHLKWLDATGQGGPVVVEMNRFHVPGRPMLADGDNYVELENHTETDGQLHGPDDLGQLGLDIPPPGVDGLPIIIPPAAAAVPVPQPPQRTQEQEDAEQEQKRQMALAETERQRNLERLYQVLKEHNDTVCQVRIGDLQDRQVSRMMMRRYPLPPKIQTRLDMNTLGLTKIMDAGGCSSSSVLGQALVYAKKRAKSGDFKLCTKSEVEEEEKLKQQNDGTANDDDDQTQDDNKKKKDEKRNDTSSTNHIYGDGPARIHDFDNDDSECNLNGSKYVYTPDDDAIAVGPRKRPILLDSLFCLFQEHPTLVSLIPVHETEENKAAQKMEA</sequence>
<protein>
    <submittedName>
        <fullName evidence="2">Uncharacterized protein</fullName>
    </submittedName>
</protein>
<name>A0A9N8H9V2_9STRA</name>
<reference evidence="2" key="1">
    <citation type="submission" date="2020-06" db="EMBL/GenBank/DDBJ databases">
        <authorList>
            <consortium name="Plant Systems Biology data submission"/>
        </authorList>
    </citation>
    <scope>NUCLEOTIDE SEQUENCE</scope>
    <source>
        <strain evidence="2">D6</strain>
    </source>
</reference>
<organism evidence="2 3">
    <name type="scientific">Seminavis robusta</name>
    <dbReference type="NCBI Taxonomy" id="568900"/>
    <lineage>
        <taxon>Eukaryota</taxon>
        <taxon>Sar</taxon>
        <taxon>Stramenopiles</taxon>
        <taxon>Ochrophyta</taxon>
        <taxon>Bacillariophyta</taxon>
        <taxon>Bacillariophyceae</taxon>
        <taxon>Bacillariophycidae</taxon>
        <taxon>Naviculales</taxon>
        <taxon>Naviculaceae</taxon>
        <taxon>Seminavis</taxon>
    </lineage>
</organism>
<dbReference type="Gene3D" id="3.80.10.10">
    <property type="entry name" value="Ribonuclease Inhibitor"/>
    <property type="match status" value="1"/>
</dbReference>
<dbReference type="SUPFAM" id="SSF52047">
    <property type="entry name" value="RNI-like"/>
    <property type="match status" value="1"/>
</dbReference>
<proteinExistence type="predicted"/>
<keyword evidence="3" id="KW-1185">Reference proteome</keyword>
<feature type="compositionally biased region" description="Basic and acidic residues" evidence="1">
    <location>
        <begin position="147"/>
        <end position="166"/>
    </location>
</feature>
<dbReference type="InterPro" id="IPR032675">
    <property type="entry name" value="LRR_dom_sf"/>
</dbReference>
<dbReference type="Proteomes" id="UP001153069">
    <property type="component" value="Unassembled WGS sequence"/>
</dbReference>
<feature type="region of interest" description="Disordered" evidence="1">
    <location>
        <begin position="596"/>
        <end position="652"/>
    </location>
</feature>
<accession>A0A9N8H9V2</accession>